<dbReference type="PANTHER" id="PTHR43360:SF1">
    <property type="entry name" value="CARBOXYSOME ASSEMBLY PROTEIN CCMM"/>
    <property type="match status" value="1"/>
</dbReference>
<dbReference type="OrthoDB" id="9803036at2"/>
<keyword evidence="4" id="KW-1185">Reference proteome</keyword>
<dbReference type="InterPro" id="IPR011004">
    <property type="entry name" value="Trimer_LpxA-like_sf"/>
</dbReference>
<dbReference type="GO" id="GO:0016740">
    <property type="term" value="F:transferase activity"/>
    <property type="evidence" value="ECO:0007669"/>
    <property type="project" value="UniProtKB-KW"/>
</dbReference>
<reference evidence="4" key="1">
    <citation type="submission" date="2016-05" db="EMBL/GenBank/DDBJ databases">
        <title>Paenibacillus oryzae. sp. nov., isolated from the rice root.</title>
        <authorList>
            <person name="Zhang J."/>
            <person name="Zhang X."/>
        </authorList>
    </citation>
    <scope>NUCLEOTIDE SEQUENCE [LARGE SCALE GENOMIC DNA]</scope>
    <source>
        <strain evidence="4">KCTC13222</strain>
    </source>
</reference>
<dbReference type="Gene3D" id="2.160.10.10">
    <property type="entry name" value="Hexapeptide repeat proteins"/>
    <property type="match status" value="1"/>
</dbReference>
<dbReference type="AlphaFoldDB" id="A0A1C1A0X3"/>
<protein>
    <submittedName>
        <fullName evidence="3">Carbonate dehydratase</fullName>
    </submittedName>
</protein>
<comment type="caution">
    <text evidence="3">The sequence shown here is derived from an EMBL/GenBank/DDBJ whole genome shotgun (WGS) entry which is preliminary data.</text>
</comment>
<evidence type="ECO:0000256" key="2">
    <source>
        <dbReference type="ARBA" id="ARBA00022737"/>
    </source>
</evidence>
<dbReference type="Proteomes" id="UP000093309">
    <property type="component" value="Unassembled WGS sequence"/>
</dbReference>
<dbReference type="InterPro" id="IPR052265">
    <property type="entry name" value="Gamma-CA"/>
</dbReference>
<evidence type="ECO:0000313" key="3">
    <source>
        <dbReference type="EMBL" id="OCT14197.1"/>
    </source>
</evidence>
<dbReference type="EMBL" id="LYPC01000020">
    <property type="protein sequence ID" value="OCT14197.1"/>
    <property type="molecule type" value="Genomic_DNA"/>
</dbReference>
<accession>A0A1C1A0X3</accession>
<dbReference type="InterPro" id="IPR018357">
    <property type="entry name" value="Hexapep_transf_CS"/>
</dbReference>
<dbReference type="PANTHER" id="PTHR43360">
    <property type="entry name" value="CARBON DIOXIDE CONCENTRATING MECHANISM PROTEIN CCMM"/>
    <property type="match status" value="1"/>
</dbReference>
<sequence>MDNYPEGPYNYFIRFISSNPATSFNQQAVHPRIDPSAFVGPFSSVIGDVTIASNVFIAPSVSIRADEGTPFYIGEGTNLQDGAILHGLKDAKVIVNEDLYAIFIDRSVTIAHGAIVHGPVFIGRGSFVGFQSLVFQAVVGNNVYISNNAVVIGKVSIADDRFIPPGAIIDTQEKADRLSLRPKDAAEFAKEVIRINRDFSSSYALAFGEHRCSCGLACNL</sequence>
<dbReference type="SUPFAM" id="SSF51161">
    <property type="entry name" value="Trimeric LpxA-like enzymes"/>
    <property type="match status" value="1"/>
</dbReference>
<keyword evidence="2" id="KW-0677">Repeat</keyword>
<dbReference type="STRING" id="512399.A8709_25530"/>
<dbReference type="PROSITE" id="PS00101">
    <property type="entry name" value="HEXAPEP_TRANSFERASES"/>
    <property type="match status" value="1"/>
</dbReference>
<proteinExistence type="predicted"/>
<gene>
    <name evidence="3" type="ORF">A8709_25530</name>
</gene>
<evidence type="ECO:0000313" key="4">
    <source>
        <dbReference type="Proteomes" id="UP000093309"/>
    </source>
</evidence>
<dbReference type="RefSeq" id="WP_065853050.1">
    <property type="nucleotide sequence ID" value="NZ_LYPC01000020.1"/>
</dbReference>
<name>A0A1C1A0X3_9BACL</name>
<organism evidence="3 4">
    <name type="scientific">Paenibacillus pectinilyticus</name>
    <dbReference type="NCBI Taxonomy" id="512399"/>
    <lineage>
        <taxon>Bacteria</taxon>
        <taxon>Bacillati</taxon>
        <taxon>Bacillota</taxon>
        <taxon>Bacilli</taxon>
        <taxon>Bacillales</taxon>
        <taxon>Paenibacillaceae</taxon>
        <taxon>Paenibacillus</taxon>
    </lineage>
</organism>
<evidence type="ECO:0000256" key="1">
    <source>
        <dbReference type="ARBA" id="ARBA00022679"/>
    </source>
</evidence>
<keyword evidence="1" id="KW-0808">Transferase</keyword>